<dbReference type="OrthoDB" id="185319at2"/>
<keyword evidence="4" id="KW-0808">Transferase</keyword>
<accession>N0B986</accession>
<feature type="domain" description="Glycosyltransferase subfamily 4-like N-terminal" evidence="3">
    <location>
        <begin position="20"/>
        <end position="197"/>
    </location>
</feature>
<dbReference type="KEGG" id="hdt:HYPDE_24678"/>
<feature type="region of interest" description="Disordered" evidence="1">
    <location>
        <begin position="438"/>
        <end position="464"/>
    </location>
</feature>
<evidence type="ECO:0000259" key="2">
    <source>
        <dbReference type="Pfam" id="PF00534"/>
    </source>
</evidence>
<dbReference type="Proteomes" id="UP000005952">
    <property type="component" value="Chromosome"/>
</dbReference>
<feature type="compositionally biased region" description="Basic and acidic residues" evidence="1">
    <location>
        <begin position="441"/>
        <end position="451"/>
    </location>
</feature>
<feature type="domain" description="Glycosyl transferase family 1" evidence="2">
    <location>
        <begin position="221"/>
        <end position="386"/>
    </location>
</feature>
<dbReference type="InterPro" id="IPR028098">
    <property type="entry name" value="Glyco_trans_4-like_N"/>
</dbReference>
<dbReference type="SUPFAM" id="SSF53756">
    <property type="entry name" value="UDP-Glycosyltransferase/glycogen phosphorylase"/>
    <property type="match status" value="1"/>
</dbReference>
<evidence type="ECO:0000259" key="3">
    <source>
        <dbReference type="Pfam" id="PF13579"/>
    </source>
</evidence>
<sequence length="464" mass="51518">MRTIFINRFFHPDHSATSQMLSDLAFGLAEGGAQVTVITSRLCYDDSHKKLAPQESIAGVDIRRVWTTRFGRSRLNLRAIDYLTFHISTVWTLLRIAARGDIVIAMTDPPMLSIIAAPIARLRGAHLVNWLQDLFPEVAEALYAGGKLSGALFRCLRNLRNLSLRYADMNVSIGELMAERLLNAGVPSPKICVLPNWADCQALGPIARIDNPLRAEWDLADHFVVGYSGNLGRAHEFETLLAAIQMIERDNVRLEGPSVRWLFIGGGHAFECVKEEVANRGLRSVVFRPYQPRHLLSQSLSVADVHIVTLRPELEGLIVPSKFYGIAAVGRPVLFIGARGGEIDRLTKRHSCGVSIANGDAATLADAVRDLARDPRRLLKMGECARWSCENLYTKSLAIDAWMRMLRTISDTTRVHDPKRSAPDINSGESEIFAVATPRGIQDDRRTHELEVVPSRPKADLPTP</sequence>
<evidence type="ECO:0000313" key="4">
    <source>
        <dbReference type="EMBL" id="AGK56620.1"/>
    </source>
</evidence>
<organism evidence="4 5">
    <name type="scientific">Hyphomicrobium denitrificans 1NES1</name>
    <dbReference type="NCBI Taxonomy" id="670307"/>
    <lineage>
        <taxon>Bacteria</taxon>
        <taxon>Pseudomonadati</taxon>
        <taxon>Pseudomonadota</taxon>
        <taxon>Alphaproteobacteria</taxon>
        <taxon>Hyphomicrobiales</taxon>
        <taxon>Hyphomicrobiaceae</taxon>
        <taxon>Hyphomicrobium</taxon>
    </lineage>
</organism>
<gene>
    <name evidence="4" type="ORF">HYPDE_24678</name>
</gene>
<dbReference type="PANTHER" id="PTHR45947">
    <property type="entry name" value="SULFOQUINOVOSYL TRANSFERASE SQD2"/>
    <property type="match status" value="1"/>
</dbReference>
<dbReference type="EMBL" id="CP005587">
    <property type="protein sequence ID" value="AGK56620.1"/>
    <property type="molecule type" value="Genomic_DNA"/>
</dbReference>
<reference evidence="4 5" key="1">
    <citation type="journal article" date="2013" name="Genome Announc.">
        <title>Genome sequences for three denitrifying bacterial strains isolated from a uranium- and nitrate-contaminated subsurface environment.</title>
        <authorList>
            <person name="Venkatramanan R."/>
            <person name="Prakash O."/>
            <person name="Woyke T."/>
            <person name="Chain P."/>
            <person name="Goodwin L.A."/>
            <person name="Watson D."/>
            <person name="Brooks S."/>
            <person name="Kostka J.E."/>
            <person name="Green S.J."/>
        </authorList>
    </citation>
    <scope>NUCLEOTIDE SEQUENCE [LARGE SCALE GENOMIC DNA]</scope>
    <source>
        <strain evidence="4 5">1NES1</strain>
    </source>
</reference>
<dbReference type="GO" id="GO:0016758">
    <property type="term" value="F:hexosyltransferase activity"/>
    <property type="evidence" value="ECO:0007669"/>
    <property type="project" value="TreeGrafter"/>
</dbReference>
<dbReference type="CDD" id="cd03794">
    <property type="entry name" value="GT4_WbuB-like"/>
    <property type="match status" value="1"/>
</dbReference>
<proteinExistence type="predicted"/>
<keyword evidence="5" id="KW-1185">Reference proteome</keyword>
<evidence type="ECO:0000256" key="1">
    <source>
        <dbReference type="SAM" id="MobiDB-lite"/>
    </source>
</evidence>
<dbReference type="InterPro" id="IPR001296">
    <property type="entry name" value="Glyco_trans_1"/>
</dbReference>
<dbReference type="PANTHER" id="PTHR45947:SF3">
    <property type="entry name" value="SULFOQUINOVOSYL TRANSFERASE SQD2"/>
    <property type="match status" value="1"/>
</dbReference>
<name>N0B986_9HYPH</name>
<dbReference type="Pfam" id="PF13579">
    <property type="entry name" value="Glyco_trans_4_4"/>
    <property type="match status" value="1"/>
</dbReference>
<dbReference type="InterPro" id="IPR050194">
    <property type="entry name" value="Glycosyltransferase_grp1"/>
</dbReference>
<dbReference type="Gene3D" id="3.40.50.2000">
    <property type="entry name" value="Glycogen Phosphorylase B"/>
    <property type="match status" value="2"/>
</dbReference>
<dbReference type="RefSeq" id="WP_015596657.1">
    <property type="nucleotide sequence ID" value="NC_021172.1"/>
</dbReference>
<dbReference type="Pfam" id="PF00534">
    <property type="entry name" value="Glycos_transf_1"/>
    <property type="match status" value="1"/>
</dbReference>
<dbReference type="AlphaFoldDB" id="N0B986"/>
<dbReference type="eggNOG" id="COG0438">
    <property type="taxonomic scope" value="Bacteria"/>
</dbReference>
<evidence type="ECO:0000313" key="5">
    <source>
        <dbReference type="Proteomes" id="UP000005952"/>
    </source>
</evidence>
<protein>
    <submittedName>
        <fullName evidence="4">Group 1 glycosyl transferase</fullName>
    </submittedName>
</protein>
<dbReference type="STRING" id="670307.HYPDE_24678"/>
<dbReference type="HOGENOM" id="CLU_009583_11_0_5"/>